<comment type="cofactor">
    <cofactor evidence="1">
        <name>Fe(2+)</name>
        <dbReference type="ChEBI" id="CHEBI:29033"/>
    </cofactor>
</comment>
<dbReference type="SUPFAM" id="SSF51197">
    <property type="entry name" value="Clavaminate synthase-like"/>
    <property type="match status" value="1"/>
</dbReference>
<comment type="caution">
    <text evidence="2">The sequence shown here is derived from an EMBL/GenBank/DDBJ whole genome shotgun (WGS) entry which is preliminary data.</text>
</comment>
<keyword evidence="3" id="KW-1185">Reference proteome</keyword>
<proteinExistence type="predicted"/>
<keyword evidence="2" id="KW-0223">Dioxygenase</keyword>
<accession>A0A545TQ53</accession>
<dbReference type="Proteomes" id="UP000315252">
    <property type="component" value="Unassembled WGS sequence"/>
</dbReference>
<dbReference type="AlphaFoldDB" id="A0A545TQ53"/>
<dbReference type="EMBL" id="VHSH01000005">
    <property type="protein sequence ID" value="TQV79338.1"/>
    <property type="molecule type" value="Genomic_DNA"/>
</dbReference>
<evidence type="ECO:0000313" key="3">
    <source>
        <dbReference type="Proteomes" id="UP000315252"/>
    </source>
</evidence>
<protein>
    <submittedName>
        <fullName evidence="2">Phytanoyl-CoA dioxygenase family protein</fullName>
    </submittedName>
</protein>
<dbReference type="PANTHER" id="PTHR20883:SF48">
    <property type="entry name" value="ECTOINE DIOXYGENASE"/>
    <property type="match status" value="1"/>
</dbReference>
<name>A0A545TQ53_9PROT</name>
<dbReference type="OrthoDB" id="9791262at2"/>
<dbReference type="GO" id="GO:0016706">
    <property type="term" value="F:2-oxoglutarate-dependent dioxygenase activity"/>
    <property type="evidence" value="ECO:0007669"/>
    <property type="project" value="UniProtKB-ARBA"/>
</dbReference>
<dbReference type="InterPro" id="IPR008775">
    <property type="entry name" value="Phytyl_CoA_dOase-like"/>
</dbReference>
<dbReference type="PANTHER" id="PTHR20883">
    <property type="entry name" value="PHYTANOYL-COA DIOXYGENASE DOMAIN CONTAINING 1"/>
    <property type="match status" value="1"/>
</dbReference>
<organism evidence="2 3">
    <name type="scientific">Denitrobaculum tricleocarpae</name>
    <dbReference type="NCBI Taxonomy" id="2591009"/>
    <lineage>
        <taxon>Bacteria</taxon>
        <taxon>Pseudomonadati</taxon>
        <taxon>Pseudomonadota</taxon>
        <taxon>Alphaproteobacteria</taxon>
        <taxon>Rhodospirillales</taxon>
        <taxon>Rhodospirillaceae</taxon>
        <taxon>Denitrobaculum</taxon>
    </lineage>
</organism>
<dbReference type="Gene3D" id="2.60.120.620">
    <property type="entry name" value="q2cbj1_9rhob like domain"/>
    <property type="match status" value="1"/>
</dbReference>
<gene>
    <name evidence="2" type="ORF">FKG95_16975</name>
</gene>
<evidence type="ECO:0000313" key="2">
    <source>
        <dbReference type="EMBL" id="TQV79338.1"/>
    </source>
</evidence>
<dbReference type="Pfam" id="PF05721">
    <property type="entry name" value="PhyH"/>
    <property type="match status" value="1"/>
</dbReference>
<sequence length="243" mass="26949">MFADDWNLSTMKLETSILEDLGRVWVRGAIEGADLSALDRACEIGAVPGGRLEWNADLIAAAGVESRLTRVARDLVPGAFPVRILAFNKTSEMNWSVPWHQDRVIAVKERHELEGYNAWTRKAGIWHVEPPVALLEEMFFARIHLDDSDGSNGCLQVGLGTHRSGRIAAKDVLEVAEQAEVEDSVAKRGDVLFVKALTLHRSSPSQQSSSRRTLRIDYSVRSLPAPLEWALSERSNPDLDAEL</sequence>
<keyword evidence="2" id="KW-0560">Oxidoreductase</keyword>
<evidence type="ECO:0000256" key="1">
    <source>
        <dbReference type="ARBA" id="ARBA00001954"/>
    </source>
</evidence>
<reference evidence="2 3" key="1">
    <citation type="submission" date="2019-06" db="EMBL/GenBank/DDBJ databases">
        <title>Whole genome sequence for Rhodospirillaceae sp. R148.</title>
        <authorList>
            <person name="Wang G."/>
        </authorList>
    </citation>
    <scope>NUCLEOTIDE SEQUENCE [LARGE SCALE GENOMIC DNA]</scope>
    <source>
        <strain evidence="2 3">R148</strain>
    </source>
</reference>
<dbReference type="GO" id="GO:0005506">
    <property type="term" value="F:iron ion binding"/>
    <property type="evidence" value="ECO:0007669"/>
    <property type="project" value="UniProtKB-ARBA"/>
</dbReference>